<dbReference type="GO" id="GO:0055085">
    <property type="term" value="P:transmembrane transport"/>
    <property type="evidence" value="ECO:0007669"/>
    <property type="project" value="InterPro"/>
</dbReference>
<feature type="compositionally biased region" description="Basic and acidic residues" evidence="8">
    <location>
        <begin position="19"/>
        <end position="35"/>
    </location>
</feature>
<feature type="region of interest" description="Disordered" evidence="8">
    <location>
        <begin position="1"/>
        <end position="54"/>
    </location>
</feature>
<dbReference type="InterPro" id="IPR000515">
    <property type="entry name" value="MetI-like"/>
</dbReference>
<proteinExistence type="inferred from homology"/>
<evidence type="ECO:0000256" key="1">
    <source>
        <dbReference type="ARBA" id="ARBA00004651"/>
    </source>
</evidence>
<reference evidence="10 11" key="1">
    <citation type="submission" date="2018-08" db="EMBL/GenBank/DDBJ databases">
        <title>Sequencing the genomes of 1000 actinobacteria strains.</title>
        <authorList>
            <person name="Klenk H.-P."/>
        </authorList>
    </citation>
    <scope>NUCLEOTIDE SEQUENCE [LARGE SCALE GENOMIC DNA]</scope>
    <source>
        <strain evidence="10 11">DSM 22891</strain>
    </source>
</reference>
<dbReference type="PANTHER" id="PTHR43744">
    <property type="entry name" value="ABC TRANSPORTER PERMEASE PROTEIN MG189-RELATED-RELATED"/>
    <property type="match status" value="1"/>
</dbReference>
<dbReference type="PANTHER" id="PTHR43744:SF12">
    <property type="entry name" value="ABC TRANSPORTER PERMEASE PROTEIN MG189-RELATED"/>
    <property type="match status" value="1"/>
</dbReference>
<comment type="subcellular location">
    <subcellularLocation>
        <location evidence="1 7">Cell membrane</location>
        <topology evidence="1 7">Multi-pass membrane protein</topology>
    </subcellularLocation>
</comment>
<feature type="domain" description="ABC transmembrane type-1" evidence="9">
    <location>
        <begin position="123"/>
        <end position="313"/>
    </location>
</feature>
<feature type="transmembrane region" description="Helical" evidence="7">
    <location>
        <begin position="292"/>
        <end position="313"/>
    </location>
</feature>
<organism evidence="10 11">
    <name type="scientific">Thermasporomyces composti</name>
    <dbReference type="NCBI Taxonomy" id="696763"/>
    <lineage>
        <taxon>Bacteria</taxon>
        <taxon>Bacillati</taxon>
        <taxon>Actinomycetota</taxon>
        <taxon>Actinomycetes</taxon>
        <taxon>Propionibacteriales</taxon>
        <taxon>Nocardioidaceae</taxon>
        <taxon>Thermasporomyces</taxon>
    </lineage>
</organism>
<dbReference type="SUPFAM" id="SSF161098">
    <property type="entry name" value="MetI-like"/>
    <property type="match status" value="1"/>
</dbReference>
<name>A0A3D9V2P3_THECX</name>
<evidence type="ECO:0000256" key="8">
    <source>
        <dbReference type="SAM" id="MobiDB-lite"/>
    </source>
</evidence>
<dbReference type="Proteomes" id="UP000256485">
    <property type="component" value="Unassembled WGS sequence"/>
</dbReference>
<dbReference type="GO" id="GO:0005886">
    <property type="term" value="C:plasma membrane"/>
    <property type="evidence" value="ECO:0007669"/>
    <property type="project" value="UniProtKB-SubCell"/>
</dbReference>
<protein>
    <submittedName>
        <fullName evidence="10">Carbohydrate ABC transporter membrane protein 2 (CUT1 family)</fullName>
    </submittedName>
</protein>
<feature type="transmembrane region" description="Helical" evidence="7">
    <location>
        <begin position="158"/>
        <end position="179"/>
    </location>
</feature>
<accession>A0A3D9V2P3</accession>
<feature type="compositionally biased region" description="Polar residues" evidence="8">
    <location>
        <begin position="1"/>
        <end position="17"/>
    </location>
</feature>
<dbReference type="CDD" id="cd06261">
    <property type="entry name" value="TM_PBP2"/>
    <property type="match status" value="1"/>
</dbReference>
<evidence type="ECO:0000313" key="10">
    <source>
        <dbReference type="EMBL" id="REF36072.1"/>
    </source>
</evidence>
<keyword evidence="2 7" id="KW-0813">Transport</keyword>
<keyword evidence="6 7" id="KW-0472">Membrane</keyword>
<gene>
    <name evidence="10" type="ORF">DFJ64_1470</name>
</gene>
<sequence>MTTSTDKGSTDKGSTGKRSTGERSTGERSTRERVGSARTTATPTRRESRERRSPRRYAADLATYAVLVAGALLTLGPYALSLATSLKTPVQFAREGALAPPWPVTFDNYVALFSGRYSFIPPLAITAQVVIVVLVGQITCSVLAAYAFARLRFPGRDLLFWAYLATLMVPQVVTLVPLYTMMTTVGLRDTFWGIVLPYLFGSPYAIYLLREYFRGIPADILNAATIDGAGTLRTLWYIVVPMSRPILATLSIITVVTHWNNFLWPLIITSSEKWRVLTVATANLQSQYSSNWTLVTAATTVAMAPLVVVFLIFQRHVVRSISLTGLR</sequence>
<evidence type="ECO:0000256" key="4">
    <source>
        <dbReference type="ARBA" id="ARBA00022692"/>
    </source>
</evidence>
<evidence type="ECO:0000256" key="2">
    <source>
        <dbReference type="ARBA" id="ARBA00022448"/>
    </source>
</evidence>
<dbReference type="Pfam" id="PF00528">
    <property type="entry name" value="BPD_transp_1"/>
    <property type="match status" value="1"/>
</dbReference>
<dbReference type="AlphaFoldDB" id="A0A3D9V2P3"/>
<comment type="similarity">
    <text evidence="7">Belongs to the binding-protein-dependent transport system permease family.</text>
</comment>
<feature type="transmembrane region" description="Helical" evidence="7">
    <location>
        <begin position="123"/>
        <end position="146"/>
    </location>
</feature>
<feature type="transmembrane region" description="Helical" evidence="7">
    <location>
        <begin position="61"/>
        <end position="80"/>
    </location>
</feature>
<evidence type="ECO:0000256" key="3">
    <source>
        <dbReference type="ARBA" id="ARBA00022475"/>
    </source>
</evidence>
<dbReference type="EMBL" id="QTUC01000001">
    <property type="protein sequence ID" value="REF36072.1"/>
    <property type="molecule type" value="Genomic_DNA"/>
</dbReference>
<evidence type="ECO:0000256" key="6">
    <source>
        <dbReference type="ARBA" id="ARBA00023136"/>
    </source>
</evidence>
<evidence type="ECO:0000256" key="5">
    <source>
        <dbReference type="ARBA" id="ARBA00022989"/>
    </source>
</evidence>
<evidence type="ECO:0000256" key="7">
    <source>
        <dbReference type="RuleBase" id="RU363032"/>
    </source>
</evidence>
<keyword evidence="11" id="KW-1185">Reference proteome</keyword>
<feature type="transmembrane region" description="Helical" evidence="7">
    <location>
        <begin position="191"/>
        <end position="209"/>
    </location>
</feature>
<dbReference type="RefSeq" id="WP_211310523.1">
    <property type="nucleotide sequence ID" value="NZ_QTUC01000001.1"/>
</dbReference>
<keyword evidence="3" id="KW-1003">Cell membrane</keyword>
<keyword evidence="4 7" id="KW-0812">Transmembrane</keyword>
<comment type="caution">
    <text evidence="10">The sequence shown here is derived from an EMBL/GenBank/DDBJ whole genome shotgun (WGS) entry which is preliminary data.</text>
</comment>
<dbReference type="Gene3D" id="1.10.3720.10">
    <property type="entry name" value="MetI-like"/>
    <property type="match status" value="1"/>
</dbReference>
<keyword evidence="5 7" id="KW-1133">Transmembrane helix</keyword>
<evidence type="ECO:0000259" key="9">
    <source>
        <dbReference type="PROSITE" id="PS50928"/>
    </source>
</evidence>
<dbReference type="InterPro" id="IPR035906">
    <property type="entry name" value="MetI-like_sf"/>
</dbReference>
<dbReference type="PROSITE" id="PS50928">
    <property type="entry name" value="ABC_TM1"/>
    <property type="match status" value="1"/>
</dbReference>
<evidence type="ECO:0000313" key="11">
    <source>
        <dbReference type="Proteomes" id="UP000256485"/>
    </source>
</evidence>